<dbReference type="RefSeq" id="WP_130392150.1">
    <property type="nucleotide sequence ID" value="NZ_SGXM01000003.1"/>
</dbReference>
<dbReference type="InterPro" id="IPR024033">
    <property type="entry name" value="OXTCase_su_AllG_h-dom"/>
</dbReference>
<keyword evidence="2" id="KW-1185">Reference proteome</keyword>
<evidence type="ECO:0000313" key="2">
    <source>
        <dbReference type="Proteomes" id="UP000291078"/>
    </source>
</evidence>
<dbReference type="OrthoDB" id="6193532at2"/>
<dbReference type="Gene3D" id="3.90.1700.10">
    <property type="entry name" value="v583 domain like"/>
    <property type="match status" value="1"/>
</dbReference>
<dbReference type="EMBL" id="SGXM01000003">
    <property type="protein sequence ID" value="RZT38711.1"/>
    <property type="molecule type" value="Genomic_DNA"/>
</dbReference>
<name>A0A4Q7RXS2_9BURK</name>
<accession>A0A4Q7RXS2</accession>
<dbReference type="Gene3D" id="3.40.50.720">
    <property type="entry name" value="NAD(P)-binding Rossmann-like Domain"/>
    <property type="match status" value="1"/>
</dbReference>
<dbReference type="AlphaFoldDB" id="A0A4Q7RXS2"/>
<protein>
    <submittedName>
        <fullName evidence="1">Uncharacterized protein DUF1116</fullName>
    </submittedName>
</protein>
<evidence type="ECO:0000313" key="1">
    <source>
        <dbReference type="EMBL" id="RZT38711.1"/>
    </source>
</evidence>
<organism evidence="1 2">
    <name type="scientific">Cupriavidus agavae</name>
    <dbReference type="NCBI Taxonomy" id="1001822"/>
    <lineage>
        <taxon>Bacteria</taxon>
        <taxon>Pseudomonadati</taxon>
        <taxon>Pseudomonadota</taxon>
        <taxon>Betaproteobacteria</taxon>
        <taxon>Burkholderiales</taxon>
        <taxon>Burkholderiaceae</taxon>
        <taxon>Cupriavidus</taxon>
    </lineage>
</organism>
<gene>
    <name evidence="1" type="ORF">EV147_3184</name>
</gene>
<dbReference type="Pfam" id="PF06545">
    <property type="entry name" value="AllG"/>
    <property type="match status" value="1"/>
</dbReference>
<dbReference type="Gene3D" id="1.10.10.660">
    <property type="entry name" value="conserved protein of unknown function from Enterococcus faecalis V583"/>
    <property type="match status" value="1"/>
</dbReference>
<dbReference type="Proteomes" id="UP000291078">
    <property type="component" value="Unassembled WGS sequence"/>
</dbReference>
<comment type="caution">
    <text evidence="1">The sequence shown here is derived from an EMBL/GenBank/DDBJ whole genome shotgun (WGS) entry which is preliminary data.</text>
</comment>
<dbReference type="Gene3D" id="3.90.1710.10">
    <property type="entry name" value="Enterococcus faecalis V583 domain"/>
    <property type="match status" value="1"/>
</dbReference>
<proteinExistence type="predicted"/>
<reference evidence="1 2" key="1">
    <citation type="journal article" date="2015" name="Stand. Genomic Sci.">
        <title>Genomic Encyclopedia of Bacterial and Archaeal Type Strains, Phase III: the genomes of soil and plant-associated and newly described type strains.</title>
        <authorList>
            <person name="Whitman W.B."/>
            <person name="Woyke T."/>
            <person name="Klenk H.P."/>
            <person name="Zhou Y."/>
            <person name="Lilburn T.G."/>
            <person name="Beck B.J."/>
            <person name="De Vos P."/>
            <person name="Vandamme P."/>
            <person name="Eisen J.A."/>
            <person name="Garrity G."/>
            <person name="Hugenholtz P."/>
            <person name="Kyrpides N.C."/>
        </authorList>
    </citation>
    <scope>NUCLEOTIDE SEQUENCE [LARGE SCALE GENOMIC DNA]</scope>
    <source>
        <strain evidence="1 2">ASC-9842</strain>
    </source>
</reference>
<sequence>MMPLIKQKPVIINVGLTGFADNLRQCGAEVQTLQWQPPAGGDVAAGWALAQMLADPRVEAANQVAFGRYLAAQPVLTGVSTAAQAIPGMDGRLILHSGPPIEWARMCGPQQGAVLGAILFEGWAASLDEARGLVETGAVRLAPCHHHGSVGPMAGIISPSMPVWIVRNTAGDNVACCNLNEGLGKVLRFGANGEEVIRRLRWMAGTLGPTLAVLVEEMGGIELKPLMAQALHMGDEVHNRNAAASALLFRKLTVAALASTRLDARAMAESLAFIAGNDHFFLNLSMAACKVMLDAAHGVPHASMVTVMARNGVEFGIRLSGLDQWFVAPAAVIDGLFFPGFGPADAARDLGDSAITETAGVGGFAMAASPAIVQFIGGTPRDAVANTRRMLHITLGQNGALTLPALDFTGTPAGIDARRVLDTGIQPVINTGIAHKDAGVGQIGAGITHAPLACFSQAIAALAATLPQRPGQPDQSDQPPGGRT</sequence>
<dbReference type="InterPro" id="IPR009499">
    <property type="entry name" value="AllG-like"/>
</dbReference>